<feature type="transmembrane region" description="Helical" evidence="7">
    <location>
        <begin position="134"/>
        <end position="158"/>
    </location>
</feature>
<dbReference type="PIRSF" id="PIRSF006066">
    <property type="entry name" value="HI0050"/>
    <property type="match status" value="1"/>
</dbReference>
<feature type="transmembrane region" description="Helical" evidence="7">
    <location>
        <begin position="212"/>
        <end position="233"/>
    </location>
</feature>
<proteinExistence type="inferred from homology"/>
<feature type="transmembrane region" description="Helical" evidence="7">
    <location>
        <begin position="276"/>
        <end position="300"/>
    </location>
</feature>
<dbReference type="InterPro" id="IPR010656">
    <property type="entry name" value="DctM"/>
</dbReference>
<evidence type="ECO:0000256" key="3">
    <source>
        <dbReference type="ARBA" id="ARBA00022519"/>
    </source>
</evidence>
<evidence type="ECO:0000313" key="9">
    <source>
        <dbReference type="EMBL" id="WWT31935.1"/>
    </source>
</evidence>
<feature type="transmembrane region" description="Helical" evidence="7">
    <location>
        <begin position="312"/>
        <end position="342"/>
    </location>
</feature>
<evidence type="ECO:0000256" key="7">
    <source>
        <dbReference type="RuleBase" id="RU369079"/>
    </source>
</evidence>
<dbReference type="RefSeq" id="WP_338607396.1">
    <property type="nucleotide sequence ID" value="NZ_CP146275.1"/>
</dbReference>
<keyword evidence="6 7" id="KW-0472">Membrane</keyword>
<keyword evidence="10" id="KW-1185">Reference proteome</keyword>
<accession>A0ABZ2HX73</accession>
<dbReference type="Proteomes" id="UP001369958">
    <property type="component" value="Chromosome"/>
</dbReference>
<evidence type="ECO:0000256" key="5">
    <source>
        <dbReference type="ARBA" id="ARBA00022989"/>
    </source>
</evidence>
<comment type="function">
    <text evidence="7">Part of the tripartite ATP-independent periplasmic (TRAP) transport system.</text>
</comment>
<dbReference type="InterPro" id="IPR004681">
    <property type="entry name" value="TRAP_DctM"/>
</dbReference>
<evidence type="ECO:0000256" key="1">
    <source>
        <dbReference type="ARBA" id="ARBA00004429"/>
    </source>
</evidence>
<feature type="transmembrane region" description="Helical" evidence="7">
    <location>
        <begin position="393"/>
        <end position="417"/>
    </location>
</feature>
<gene>
    <name evidence="9" type="ORF">V6617_13075</name>
</gene>
<organism evidence="9 10">
    <name type="scientific">Pelagibacterium nitratireducens</name>
    <dbReference type="NCBI Taxonomy" id="1046114"/>
    <lineage>
        <taxon>Bacteria</taxon>
        <taxon>Pseudomonadati</taxon>
        <taxon>Pseudomonadota</taxon>
        <taxon>Alphaproteobacteria</taxon>
        <taxon>Hyphomicrobiales</taxon>
        <taxon>Devosiaceae</taxon>
        <taxon>Pelagibacterium</taxon>
    </lineage>
</organism>
<evidence type="ECO:0000259" key="8">
    <source>
        <dbReference type="Pfam" id="PF06808"/>
    </source>
</evidence>
<evidence type="ECO:0000256" key="4">
    <source>
        <dbReference type="ARBA" id="ARBA00022692"/>
    </source>
</evidence>
<evidence type="ECO:0000256" key="2">
    <source>
        <dbReference type="ARBA" id="ARBA00022475"/>
    </source>
</evidence>
<feature type="transmembrane region" description="Helical" evidence="7">
    <location>
        <begin position="46"/>
        <end position="68"/>
    </location>
</feature>
<feature type="transmembrane region" description="Helical" evidence="7">
    <location>
        <begin position="239"/>
        <end position="255"/>
    </location>
</feature>
<comment type="subcellular location">
    <subcellularLocation>
        <location evidence="1 7">Cell inner membrane</location>
        <topology evidence="1 7">Multi-pass membrane protein</topology>
    </subcellularLocation>
</comment>
<dbReference type="PANTHER" id="PTHR33362">
    <property type="entry name" value="SIALIC ACID TRAP TRANSPORTER PERMEASE PROTEIN SIAT-RELATED"/>
    <property type="match status" value="1"/>
</dbReference>
<evidence type="ECO:0000256" key="6">
    <source>
        <dbReference type="ARBA" id="ARBA00023136"/>
    </source>
</evidence>
<keyword evidence="2" id="KW-1003">Cell membrane</keyword>
<keyword evidence="4 7" id="KW-0812">Transmembrane</keyword>
<keyword evidence="5 7" id="KW-1133">Transmembrane helix</keyword>
<protein>
    <recommendedName>
        <fullName evidence="7">TRAP transporter large permease protein</fullName>
    </recommendedName>
</protein>
<feature type="domain" description="TRAP C4-dicarboxylate transport system permease DctM subunit" evidence="8">
    <location>
        <begin position="7"/>
        <end position="413"/>
    </location>
</feature>
<dbReference type="Pfam" id="PF06808">
    <property type="entry name" value="DctM"/>
    <property type="match status" value="1"/>
</dbReference>
<feature type="transmembrane region" description="Helical" evidence="7">
    <location>
        <begin position="354"/>
        <end position="381"/>
    </location>
</feature>
<name>A0ABZ2HX73_9HYPH</name>
<reference evidence="9 10" key="1">
    <citation type="submission" date="2024-02" db="EMBL/GenBank/DDBJ databases">
        <title>Complete genome sequence of Pelagibacterium nitratireducens ZH15.</title>
        <authorList>
            <person name="Zhao L.H."/>
        </authorList>
    </citation>
    <scope>NUCLEOTIDE SEQUENCE [LARGE SCALE GENOMIC DNA]</scope>
    <source>
        <strain evidence="9 10">ZH15</strain>
    </source>
</reference>
<comment type="similarity">
    <text evidence="7">Belongs to the TRAP transporter large permease family.</text>
</comment>
<comment type="caution">
    <text evidence="7">Lacks conserved residue(s) required for the propagation of feature annotation.</text>
</comment>
<keyword evidence="7" id="KW-0813">Transport</keyword>
<feature type="transmembrane region" description="Helical" evidence="7">
    <location>
        <begin position="164"/>
        <end position="191"/>
    </location>
</feature>
<comment type="subunit">
    <text evidence="7">The complex comprises the extracytoplasmic solute receptor protein and the two transmembrane proteins.</text>
</comment>
<keyword evidence="3 7" id="KW-0997">Cell inner membrane</keyword>
<dbReference type="NCBIfam" id="TIGR00786">
    <property type="entry name" value="dctM"/>
    <property type="match status" value="1"/>
</dbReference>
<evidence type="ECO:0000313" key="10">
    <source>
        <dbReference type="Proteomes" id="UP001369958"/>
    </source>
</evidence>
<sequence length="422" mass="44411">MELAVLLASFVVLLLTGTSVAAAMLVSGVLSLFVGGLPITIVAERMLGSVNSYTLLAVPFFIFAAVIMNRGGLTDRLLGVAKVFVGHLPGGTAQVDVLASIFFAGMSGSATADAASQGRILIPHMEQQGYDKGFAAGVNSASATIGAIIPPSITMVIYGSVTNISVGALFLAGIVPGLIVGIGMMLVVWFLAVRRGYPRDDYTPWTKRIWPVVSAIPALLAPVLILGGIFSGATTPTEAGVIACAYALFLGFVVYRELKPKDMLPILAETVEATAVPVFIIAAGSVFGFALTTSGFGFLMQDWLRAVTDDPLVFMVIVIGLFLVIGLFVEGTAAMLIFVPIFMPLVAGFGIDQLQFAMIVIITIMVGTITPPVGLQLFIAADIAKISVFKVDIWPFVAITMGITILMVIFPQIVTFLPGLMR</sequence>
<dbReference type="EMBL" id="CP146275">
    <property type="protein sequence ID" value="WWT31935.1"/>
    <property type="molecule type" value="Genomic_DNA"/>
</dbReference>